<evidence type="ECO:0008006" key="6">
    <source>
        <dbReference type="Google" id="ProtNLM"/>
    </source>
</evidence>
<comment type="caution">
    <text evidence="4">The sequence shown here is derived from an EMBL/GenBank/DDBJ whole genome shotgun (WGS) entry which is preliminary data.</text>
</comment>
<dbReference type="RefSeq" id="WP_141307633.1">
    <property type="nucleotide sequence ID" value="NZ_BJND01000007.1"/>
</dbReference>
<reference evidence="4 5" key="1">
    <citation type="submission" date="2019-06" db="EMBL/GenBank/DDBJ databases">
        <title>Whole genome shotgun sequence of Streptomyces spinoverrucosus NBRC 14228.</title>
        <authorList>
            <person name="Hosoyama A."/>
            <person name="Uohara A."/>
            <person name="Ohji S."/>
            <person name="Ichikawa N."/>
        </authorList>
    </citation>
    <scope>NUCLEOTIDE SEQUENCE [LARGE SCALE GENOMIC DNA]</scope>
    <source>
        <strain evidence="4 5">NBRC 14228</strain>
    </source>
</reference>
<gene>
    <name evidence="4" type="ORF">SSP24_11170</name>
</gene>
<sequence length="236" mass="25890">MESVRSYERSLARSRASRTRHDRPEVFTLHGRAWDLLDDVFAPPFSPSTGVAMELLGLTGTGRTPAGSFLEIGCGTGVIAVSAALAGCDRVVATDINPHAVRNTELNAARHGVAGRVRALRSDLFAGIPATARFDTVYWHSNFVLAPSDYHHRDVHEQAYVDPGYEAHLRYLRQAPDHLTEGGRVLLHFSSRGDLALLRRSVADDGRELRTVASATVREDTENVEYMLLELITAAS</sequence>
<evidence type="ECO:0000256" key="2">
    <source>
        <dbReference type="ARBA" id="ARBA00022679"/>
    </source>
</evidence>
<keyword evidence="5" id="KW-1185">Reference proteome</keyword>
<evidence type="ECO:0000256" key="3">
    <source>
        <dbReference type="ARBA" id="ARBA00022691"/>
    </source>
</evidence>
<organism evidence="4 5">
    <name type="scientific">Streptomyces spinoverrucosus</name>
    <dbReference type="NCBI Taxonomy" id="284043"/>
    <lineage>
        <taxon>Bacteria</taxon>
        <taxon>Bacillati</taxon>
        <taxon>Actinomycetota</taxon>
        <taxon>Actinomycetes</taxon>
        <taxon>Kitasatosporales</taxon>
        <taxon>Streptomycetaceae</taxon>
        <taxon>Streptomyces</taxon>
    </lineage>
</organism>
<dbReference type="GO" id="GO:0008276">
    <property type="term" value="F:protein methyltransferase activity"/>
    <property type="evidence" value="ECO:0007669"/>
    <property type="project" value="TreeGrafter"/>
</dbReference>
<protein>
    <recommendedName>
        <fullName evidence="6">Methyltransferase</fullName>
    </recommendedName>
</protein>
<evidence type="ECO:0000313" key="4">
    <source>
        <dbReference type="EMBL" id="GEC03462.1"/>
    </source>
</evidence>
<proteinExistence type="predicted"/>
<dbReference type="Proteomes" id="UP000317881">
    <property type="component" value="Unassembled WGS sequence"/>
</dbReference>
<dbReference type="InterPro" id="IPR052190">
    <property type="entry name" value="Euk-Arch_PrmC-MTase"/>
</dbReference>
<name>A0A4Y3V8C1_9ACTN</name>
<dbReference type="GO" id="GO:0008757">
    <property type="term" value="F:S-adenosylmethionine-dependent methyltransferase activity"/>
    <property type="evidence" value="ECO:0007669"/>
    <property type="project" value="TreeGrafter"/>
</dbReference>
<dbReference type="CDD" id="cd02440">
    <property type="entry name" value="AdoMet_MTases"/>
    <property type="match status" value="1"/>
</dbReference>
<dbReference type="SUPFAM" id="SSF53335">
    <property type="entry name" value="S-adenosyl-L-methionine-dependent methyltransferases"/>
    <property type="match status" value="1"/>
</dbReference>
<keyword evidence="3" id="KW-0949">S-adenosyl-L-methionine</keyword>
<dbReference type="EMBL" id="BJND01000007">
    <property type="protein sequence ID" value="GEC03462.1"/>
    <property type="molecule type" value="Genomic_DNA"/>
</dbReference>
<dbReference type="AlphaFoldDB" id="A0A4Y3V8C1"/>
<dbReference type="GO" id="GO:0035657">
    <property type="term" value="C:eRF1 methyltransferase complex"/>
    <property type="evidence" value="ECO:0007669"/>
    <property type="project" value="TreeGrafter"/>
</dbReference>
<keyword evidence="2" id="KW-0808">Transferase</keyword>
<evidence type="ECO:0000313" key="5">
    <source>
        <dbReference type="Proteomes" id="UP000317881"/>
    </source>
</evidence>
<dbReference type="Pfam" id="PF06325">
    <property type="entry name" value="PrmA"/>
    <property type="match status" value="1"/>
</dbReference>
<dbReference type="Gene3D" id="3.40.50.150">
    <property type="entry name" value="Vaccinia Virus protein VP39"/>
    <property type="match status" value="1"/>
</dbReference>
<evidence type="ECO:0000256" key="1">
    <source>
        <dbReference type="ARBA" id="ARBA00022603"/>
    </source>
</evidence>
<dbReference type="OrthoDB" id="267914at2"/>
<dbReference type="InterPro" id="IPR029063">
    <property type="entry name" value="SAM-dependent_MTases_sf"/>
</dbReference>
<dbReference type="PANTHER" id="PTHR45875:SF1">
    <property type="entry name" value="METHYLTRANSFERASE N6AMT1"/>
    <property type="match status" value="1"/>
</dbReference>
<accession>A0A4Y3V8C1</accession>
<keyword evidence="1" id="KW-0489">Methyltransferase</keyword>
<dbReference type="GO" id="GO:0032259">
    <property type="term" value="P:methylation"/>
    <property type="evidence" value="ECO:0007669"/>
    <property type="project" value="UniProtKB-KW"/>
</dbReference>
<dbReference type="PANTHER" id="PTHR45875">
    <property type="entry name" value="METHYLTRANSFERASE N6AMT1"/>
    <property type="match status" value="1"/>
</dbReference>